<feature type="compositionally biased region" description="Basic and acidic residues" evidence="1">
    <location>
        <begin position="202"/>
        <end position="280"/>
    </location>
</feature>
<dbReference type="Proteomes" id="UP001217089">
    <property type="component" value="Unassembled WGS sequence"/>
</dbReference>
<dbReference type="SUPFAM" id="SSF50978">
    <property type="entry name" value="WD40 repeat-like"/>
    <property type="match status" value="1"/>
</dbReference>
<dbReference type="PANTHER" id="PTHR16022">
    <property type="entry name" value="WD REPEAT DOMAIN 60"/>
    <property type="match status" value="1"/>
</dbReference>
<evidence type="ECO:0000313" key="2">
    <source>
        <dbReference type="EMBL" id="KAJ8306899.1"/>
    </source>
</evidence>
<evidence type="ECO:0008006" key="4">
    <source>
        <dbReference type="Google" id="ProtNLM"/>
    </source>
</evidence>
<feature type="compositionally biased region" description="Basic and acidic residues" evidence="1">
    <location>
        <begin position="1"/>
        <end position="125"/>
    </location>
</feature>
<dbReference type="SMART" id="SM00320">
    <property type="entry name" value="WD40"/>
    <property type="match status" value="3"/>
</dbReference>
<feature type="compositionally biased region" description="Basic and acidic residues" evidence="1">
    <location>
        <begin position="358"/>
        <end position="404"/>
    </location>
</feature>
<evidence type="ECO:0000313" key="3">
    <source>
        <dbReference type="Proteomes" id="UP001217089"/>
    </source>
</evidence>
<protein>
    <recommendedName>
        <fullName evidence="4">WD repeat-containing protein 60</fullName>
    </recommendedName>
</protein>
<feature type="region of interest" description="Disordered" evidence="1">
    <location>
        <begin position="1"/>
        <end position="411"/>
    </location>
</feature>
<keyword evidence="3" id="KW-1185">Reference proteome</keyword>
<accession>A0ABQ9EPI6</accession>
<proteinExistence type="predicted"/>
<dbReference type="InterPro" id="IPR036322">
    <property type="entry name" value="WD40_repeat_dom_sf"/>
</dbReference>
<reference evidence="2 3" key="1">
    <citation type="submission" date="2022-12" db="EMBL/GenBank/DDBJ databases">
        <title>Chromosome-level genome of Tegillarca granosa.</title>
        <authorList>
            <person name="Kim J."/>
        </authorList>
    </citation>
    <scope>NUCLEOTIDE SEQUENCE [LARGE SCALE GENOMIC DNA]</scope>
    <source>
        <strain evidence="2">Teg-2019</strain>
        <tissue evidence="2">Adductor muscle</tissue>
    </source>
</reference>
<organism evidence="2 3">
    <name type="scientific">Tegillarca granosa</name>
    <name type="common">Malaysian cockle</name>
    <name type="synonym">Anadara granosa</name>
    <dbReference type="NCBI Taxonomy" id="220873"/>
    <lineage>
        <taxon>Eukaryota</taxon>
        <taxon>Metazoa</taxon>
        <taxon>Spiralia</taxon>
        <taxon>Lophotrochozoa</taxon>
        <taxon>Mollusca</taxon>
        <taxon>Bivalvia</taxon>
        <taxon>Autobranchia</taxon>
        <taxon>Pteriomorphia</taxon>
        <taxon>Arcoida</taxon>
        <taxon>Arcoidea</taxon>
        <taxon>Arcidae</taxon>
        <taxon>Tegillarca</taxon>
    </lineage>
</organism>
<feature type="compositionally biased region" description="Basic and acidic residues" evidence="1">
    <location>
        <begin position="287"/>
        <end position="346"/>
    </location>
</feature>
<dbReference type="InterPro" id="IPR015943">
    <property type="entry name" value="WD40/YVTN_repeat-like_dom_sf"/>
</dbReference>
<dbReference type="PANTHER" id="PTHR16022:SF0">
    <property type="entry name" value="CYTOPLASMIC DYNEIN 2 INTERMEDIATE CHAIN 1"/>
    <property type="match status" value="1"/>
</dbReference>
<gene>
    <name evidence="2" type="ORF">KUTeg_014983</name>
</gene>
<dbReference type="EMBL" id="JARBDR010000793">
    <property type="protein sequence ID" value="KAJ8306899.1"/>
    <property type="molecule type" value="Genomic_DNA"/>
</dbReference>
<dbReference type="Gene3D" id="2.130.10.10">
    <property type="entry name" value="YVTN repeat-like/Quinoprotein amine dehydrogenase"/>
    <property type="match status" value="2"/>
</dbReference>
<evidence type="ECO:0000256" key="1">
    <source>
        <dbReference type="SAM" id="MobiDB-lite"/>
    </source>
</evidence>
<name>A0ABQ9EPI6_TEGGR</name>
<comment type="caution">
    <text evidence="2">The sequence shown here is derived from an EMBL/GenBank/DDBJ whole genome shotgun (WGS) entry which is preliminary data.</text>
</comment>
<dbReference type="InterPro" id="IPR001680">
    <property type="entry name" value="WD40_rpt"/>
</dbReference>
<sequence>MPSERRDRPKDDRDQRRRHRDEVNGDDRHRRRRDDDEKRHHRDDDRRSKDEDRRKKRDRFDSPERVELTEEERERQRRERRAQREGKGKENASENGRTKEEKNRRNRIEDDDERPRHRRDDDGDKRRRHKDEDDDDRDRRKREEERERRRKEAEEKDKRRKQDDGKEKRRHDDDRERRHKDDDRDRRKKDRDDDDREKRRHRDDDDREKRRHRDDDDREKRRHRDVDDDRDKRRHREDDREKRRHRDDDDREKRRHRDDGDREKRRHRDDDDREKRQHRDEDDEEERERQRRERREKREGKSKDSDRDKYKDKREERRRKEDEEDERILRRGEKESKHSRDKYNRDSDEDNEMNDILRALDQENDRLIINSRQRDSPDSPVDNRHRHHDYRDDRDDSPEPERPKGSRSRTMINFVSAKQRVMTQKAASKMGKRATDLKQMIELDVASFDLFDMPPVKEYDLYIRSFGRTDTTQTNDDNVDRDIQTDEIDTRQKWTQHPAEDYVGCGRGDGEKDLDEEEQAEKLQKPDVGRLDKFVRNAGQIDPSNPVSDKGIVCVWNTNDPSYPQRILACESQPTCCCFSPYKASVAFAGMVDGSICVWDLREQSSLHRSVNFDDTQHLLRFPTYNTAGIVEIDNHHSCVTTLNPIVSYSRGTDKDDDDASEDLTSGMSFQLVSSESHGLLNFWVVAEIAHPDMAGSEMDLGLSPGGRVKLVKSSFIKLDNPQRDGKVGGNLRTFEMQISPYDPNHYYVGTDLGSVLHGLRFGSRAYPYSFSSTDAPVDVFTVDFSPFGHPCFLVSCSDSTVHLYGIKTDKPLVSWYSRIWGGNQLLCARWSRSRPCVFYVLDEDSNLYIFDLLENDVMPSKVEKLSKERVMHISFTSEHKLSGSARSPKMGR</sequence>
<feature type="compositionally biased region" description="Basic and acidic residues" evidence="1">
    <location>
        <begin position="137"/>
        <end position="185"/>
    </location>
</feature>
<dbReference type="InterPro" id="IPR042505">
    <property type="entry name" value="DYNC2I1"/>
</dbReference>